<dbReference type="InterPro" id="IPR028098">
    <property type="entry name" value="Glyco_trans_4-like_N"/>
</dbReference>
<evidence type="ECO:0000259" key="3">
    <source>
        <dbReference type="Pfam" id="PF13439"/>
    </source>
</evidence>
<dbReference type="Gene3D" id="3.40.50.2000">
    <property type="entry name" value="Glycogen Phosphorylase B"/>
    <property type="match status" value="2"/>
</dbReference>
<evidence type="ECO:0000256" key="1">
    <source>
        <dbReference type="ARBA" id="ARBA00022679"/>
    </source>
</evidence>
<feature type="domain" description="Glycosyltransferase subfamily 4-like N-terminal" evidence="3">
    <location>
        <begin position="17"/>
        <end position="174"/>
    </location>
</feature>
<dbReference type="CDD" id="cd03809">
    <property type="entry name" value="GT4_MtfB-like"/>
    <property type="match status" value="1"/>
</dbReference>
<dbReference type="PANTHER" id="PTHR46401:SF2">
    <property type="entry name" value="GLYCOSYLTRANSFERASE WBBK-RELATED"/>
    <property type="match status" value="1"/>
</dbReference>
<dbReference type="Pfam" id="PF00534">
    <property type="entry name" value="Glycos_transf_1"/>
    <property type="match status" value="1"/>
</dbReference>
<name>A0AAE3INP1_9BACT</name>
<dbReference type="RefSeq" id="WP_263038454.1">
    <property type="nucleotide sequence ID" value="NZ_JAOTPL010000016.1"/>
</dbReference>
<sequence>MKIAINCWILRNKNVDGIGNFCIQTVQWLAQSHPEDEFLLLCDKNFTENYFDFPNTKIHRILPPYRHPLLYIFYMETVVKYFLSAHKPDVFIGIEGFLSLGSKVKQIPVIHDLNFEHYPHDLPWRNRMYYRRFFPLFASKATRISTVSTFTKNDIVRRYAVPENKIDVVFCGIKEKFRPLSQLEIDAARSKYSASQPYFFFIGSMHPRKNLLRLIEAFDVFREKNQSATHKLILAGSILWDDKMFDDILKRVSHRTDIIFTGRVSDEELIYLLGAATALTFVPTFEGFGLPIVEAFQAEVPVVCSNVTSMPEVAGDAAIIVDPFNITEIATAMALLANDGAMRKSLIEKGKDRRRFFSWQQTAYLLYASILKTVNPLY</sequence>
<evidence type="ECO:0000313" key="4">
    <source>
        <dbReference type="EMBL" id="MCU7694969.1"/>
    </source>
</evidence>
<protein>
    <submittedName>
        <fullName evidence="4">Glycosyltransferase family 4 protein</fullName>
    </submittedName>
</protein>
<keyword evidence="5" id="KW-1185">Reference proteome</keyword>
<dbReference type="Proteomes" id="UP001209317">
    <property type="component" value="Unassembled WGS sequence"/>
</dbReference>
<dbReference type="EMBL" id="JAOTPL010000016">
    <property type="protein sequence ID" value="MCU7694969.1"/>
    <property type="molecule type" value="Genomic_DNA"/>
</dbReference>
<dbReference type="AlphaFoldDB" id="A0AAE3INP1"/>
<gene>
    <name evidence="4" type="ORF">OD355_10615</name>
</gene>
<dbReference type="GO" id="GO:0009103">
    <property type="term" value="P:lipopolysaccharide biosynthetic process"/>
    <property type="evidence" value="ECO:0007669"/>
    <property type="project" value="TreeGrafter"/>
</dbReference>
<reference evidence="4" key="1">
    <citation type="submission" date="2022-10" db="EMBL/GenBank/DDBJ databases">
        <authorList>
            <person name="Kim H.S."/>
            <person name="Kim J.-S."/>
            <person name="Suh M.K."/>
            <person name="Eom M.K."/>
            <person name="Lee J.-S."/>
        </authorList>
    </citation>
    <scope>NUCLEOTIDE SEQUENCE</scope>
    <source>
        <strain evidence="4">LIP-5</strain>
    </source>
</reference>
<organism evidence="4 5">
    <name type="scientific">Haoranjiania flava</name>
    <dbReference type="NCBI Taxonomy" id="1856322"/>
    <lineage>
        <taxon>Bacteria</taxon>
        <taxon>Pseudomonadati</taxon>
        <taxon>Bacteroidota</taxon>
        <taxon>Chitinophagia</taxon>
        <taxon>Chitinophagales</taxon>
        <taxon>Chitinophagaceae</taxon>
        <taxon>Haoranjiania</taxon>
    </lineage>
</organism>
<dbReference type="InterPro" id="IPR001296">
    <property type="entry name" value="Glyco_trans_1"/>
</dbReference>
<feature type="domain" description="Glycosyl transferase family 1" evidence="2">
    <location>
        <begin position="194"/>
        <end position="352"/>
    </location>
</feature>
<accession>A0AAE3INP1</accession>
<dbReference type="GO" id="GO:0016757">
    <property type="term" value="F:glycosyltransferase activity"/>
    <property type="evidence" value="ECO:0007669"/>
    <property type="project" value="InterPro"/>
</dbReference>
<proteinExistence type="predicted"/>
<dbReference type="Pfam" id="PF13439">
    <property type="entry name" value="Glyco_transf_4"/>
    <property type="match status" value="1"/>
</dbReference>
<comment type="caution">
    <text evidence="4">The sequence shown here is derived from an EMBL/GenBank/DDBJ whole genome shotgun (WGS) entry which is preliminary data.</text>
</comment>
<evidence type="ECO:0000259" key="2">
    <source>
        <dbReference type="Pfam" id="PF00534"/>
    </source>
</evidence>
<dbReference type="PANTHER" id="PTHR46401">
    <property type="entry name" value="GLYCOSYLTRANSFERASE WBBK-RELATED"/>
    <property type="match status" value="1"/>
</dbReference>
<dbReference type="SUPFAM" id="SSF53756">
    <property type="entry name" value="UDP-Glycosyltransferase/glycogen phosphorylase"/>
    <property type="match status" value="1"/>
</dbReference>
<evidence type="ECO:0000313" key="5">
    <source>
        <dbReference type="Proteomes" id="UP001209317"/>
    </source>
</evidence>
<keyword evidence="1" id="KW-0808">Transferase</keyword>